<name>A0A9P5XV01_9AGAR</name>
<dbReference type="OrthoDB" id="2156690at2759"/>
<evidence type="ECO:0000256" key="2">
    <source>
        <dbReference type="ARBA" id="ARBA00022692"/>
    </source>
</evidence>
<protein>
    <submittedName>
        <fullName evidence="7">Tetraspanin Tsp2</fullName>
    </submittedName>
</protein>
<evidence type="ECO:0000256" key="5">
    <source>
        <dbReference type="SAM" id="MobiDB-lite"/>
    </source>
</evidence>
<feature type="transmembrane region" description="Helical" evidence="6">
    <location>
        <begin position="219"/>
        <end position="239"/>
    </location>
</feature>
<dbReference type="InterPro" id="IPR018499">
    <property type="entry name" value="Tetraspanin/Peripherin"/>
</dbReference>
<dbReference type="Pfam" id="PF00335">
    <property type="entry name" value="Tetraspanin"/>
    <property type="match status" value="1"/>
</dbReference>
<feature type="transmembrane region" description="Helical" evidence="6">
    <location>
        <begin position="148"/>
        <end position="172"/>
    </location>
</feature>
<feature type="region of interest" description="Disordered" evidence="5">
    <location>
        <begin position="393"/>
        <end position="424"/>
    </location>
</feature>
<evidence type="ECO:0000256" key="3">
    <source>
        <dbReference type="ARBA" id="ARBA00022989"/>
    </source>
</evidence>
<evidence type="ECO:0000313" key="8">
    <source>
        <dbReference type="Proteomes" id="UP000807353"/>
    </source>
</evidence>
<accession>A0A9P5XV01</accession>
<reference evidence="7" key="1">
    <citation type="submission" date="2020-11" db="EMBL/GenBank/DDBJ databases">
        <authorList>
            <consortium name="DOE Joint Genome Institute"/>
            <person name="Ahrendt S."/>
            <person name="Riley R."/>
            <person name="Andreopoulos W."/>
            <person name="Labutti K."/>
            <person name="Pangilinan J."/>
            <person name="Ruiz-Duenas F.J."/>
            <person name="Barrasa J.M."/>
            <person name="Sanchez-Garcia M."/>
            <person name="Camarero S."/>
            <person name="Miyauchi S."/>
            <person name="Serrano A."/>
            <person name="Linde D."/>
            <person name="Babiker R."/>
            <person name="Drula E."/>
            <person name="Ayuso-Fernandez I."/>
            <person name="Pacheco R."/>
            <person name="Padilla G."/>
            <person name="Ferreira P."/>
            <person name="Barriuso J."/>
            <person name="Kellner H."/>
            <person name="Castanera R."/>
            <person name="Alfaro M."/>
            <person name="Ramirez L."/>
            <person name="Pisabarro A.G."/>
            <person name="Kuo A."/>
            <person name="Tritt A."/>
            <person name="Lipzen A."/>
            <person name="He G."/>
            <person name="Yan M."/>
            <person name="Ng V."/>
            <person name="Cullen D."/>
            <person name="Martin F."/>
            <person name="Rosso M.-N."/>
            <person name="Henrissat B."/>
            <person name="Hibbett D."/>
            <person name="Martinez A.T."/>
            <person name="Grigoriev I.V."/>
        </authorList>
    </citation>
    <scope>NUCLEOTIDE SEQUENCE</scope>
    <source>
        <strain evidence="7">CBS 247.69</strain>
    </source>
</reference>
<evidence type="ECO:0000256" key="6">
    <source>
        <dbReference type="SAM" id="Phobius"/>
    </source>
</evidence>
<feature type="transmembrane region" description="Helical" evidence="6">
    <location>
        <begin position="314"/>
        <end position="335"/>
    </location>
</feature>
<gene>
    <name evidence="7" type="ORF">BDZ94DRAFT_1202622</name>
</gene>
<comment type="subcellular location">
    <subcellularLocation>
        <location evidence="1">Membrane</location>
        <topology evidence="1">Multi-pass membrane protein</topology>
    </subcellularLocation>
</comment>
<dbReference type="EMBL" id="MU150369">
    <property type="protein sequence ID" value="KAF9457504.1"/>
    <property type="molecule type" value="Genomic_DNA"/>
</dbReference>
<comment type="caution">
    <text evidence="7">The sequence shown here is derived from an EMBL/GenBank/DDBJ whole genome shotgun (WGS) entry which is preliminary data.</text>
</comment>
<keyword evidence="8" id="KW-1185">Reference proteome</keyword>
<feature type="compositionally biased region" description="Low complexity" evidence="5">
    <location>
        <begin position="42"/>
        <end position="56"/>
    </location>
</feature>
<sequence>MDSSPPSRRSSIANSTLSHTGSTHPMLAGMKGPLDPPNVPFASSANSQASFSRSGSPSGKNVVDASSVSLTVNYLPSKFSNSLLSPGARRRKGGKDDPVMPKRGGGVEAFKSGEARMPGQNDEDYDGVSGGFFGGDSHRKLRWNKFKWMLFVANCFLTLYSLIALVFCLLTWFDIWTNADVIRVGNRTELIISTLAASIGIFTSLIGWAGILLNNRCFLAIYSFLLWITFIFLVMPGYMTYKRRTFNLEGKVNAQWSRNLGASGRLRIQNQLKCCGYFSPYVEATVSQTCYARSILEGCKAPYIAYERIVLARWYAVSFGLVPLHIAIMVIGLLCSNHVTYRFGKGMMPKAYRLSMNSMAVIMDNYANQLAEQYGSDVASEIIARSRSNLQLDTMPTMPYPSGQNSASHNKYDSVGGRAPEGAT</sequence>
<feature type="region of interest" description="Disordered" evidence="5">
    <location>
        <begin position="1"/>
        <end position="63"/>
    </location>
</feature>
<organism evidence="7 8">
    <name type="scientific">Collybia nuda</name>
    <dbReference type="NCBI Taxonomy" id="64659"/>
    <lineage>
        <taxon>Eukaryota</taxon>
        <taxon>Fungi</taxon>
        <taxon>Dikarya</taxon>
        <taxon>Basidiomycota</taxon>
        <taxon>Agaricomycotina</taxon>
        <taxon>Agaricomycetes</taxon>
        <taxon>Agaricomycetidae</taxon>
        <taxon>Agaricales</taxon>
        <taxon>Tricholomatineae</taxon>
        <taxon>Clitocybaceae</taxon>
        <taxon>Collybia</taxon>
    </lineage>
</organism>
<evidence type="ECO:0000256" key="1">
    <source>
        <dbReference type="ARBA" id="ARBA00004141"/>
    </source>
</evidence>
<keyword evidence="2 6" id="KW-0812">Transmembrane</keyword>
<feature type="region of interest" description="Disordered" evidence="5">
    <location>
        <begin position="85"/>
        <end position="123"/>
    </location>
</feature>
<proteinExistence type="predicted"/>
<dbReference type="GO" id="GO:0016020">
    <property type="term" value="C:membrane"/>
    <property type="evidence" value="ECO:0007669"/>
    <property type="project" value="UniProtKB-SubCell"/>
</dbReference>
<keyword evidence="3 6" id="KW-1133">Transmembrane helix</keyword>
<feature type="transmembrane region" description="Helical" evidence="6">
    <location>
        <begin position="192"/>
        <end position="212"/>
    </location>
</feature>
<dbReference type="Proteomes" id="UP000807353">
    <property type="component" value="Unassembled WGS sequence"/>
</dbReference>
<feature type="compositionally biased region" description="Polar residues" evidence="5">
    <location>
        <begin position="1"/>
        <end position="23"/>
    </location>
</feature>
<evidence type="ECO:0000313" key="7">
    <source>
        <dbReference type="EMBL" id="KAF9457504.1"/>
    </source>
</evidence>
<dbReference type="AlphaFoldDB" id="A0A9P5XV01"/>
<keyword evidence="4 6" id="KW-0472">Membrane</keyword>
<evidence type="ECO:0000256" key="4">
    <source>
        <dbReference type="ARBA" id="ARBA00023136"/>
    </source>
</evidence>